<evidence type="ECO:0000256" key="2">
    <source>
        <dbReference type="ARBA" id="ARBA00022723"/>
    </source>
</evidence>
<dbReference type="GO" id="GO:0003677">
    <property type="term" value="F:DNA binding"/>
    <property type="evidence" value="ECO:0007669"/>
    <property type="project" value="InterPro"/>
</dbReference>
<dbReference type="SMART" id="SM00066">
    <property type="entry name" value="GAL4"/>
    <property type="match status" value="1"/>
</dbReference>
<dbReference type="PANTHER" id="PTHR31001">
    <property type="entry name" value="UNCHARACTERIZED TRANSCRIPTIONAL REGULATORY PROTEIN"/>
    <property type="match status" value="1"/>
</dbReference>
<dbReference type="EMBL" id="JASWJB010000001">
    <property type="protein sequence ID" value="KAK2616923.1"/>
    <property type="molecule type" value="Genomic_DNA"/>
</dbReference>
<accession>A0AAJ0CZP8</accession>
<dbReference type="Pfam" id="PF04082">
    <property type="entry name" value="Fungal_trans"/>
    <property type="match status" value="1"/>
</dbReference>
<evidence type="ECO:0000256" key="4">
    <source>
        <dbReference type="SAM" id="MobiDB-lite"/>
    </source>
</evidence>
<keyword evidence="3" id="KW-0539">Nucleus</keyword>
<dbReference type="InterPro" id="IPR050613">
    <property type="entry name" value="Sec_Metabolite_Reg"/>
</dbReference>
<comment type="subcellular location">
    <subcellularLocation>
        <location evidence="1">Nucleus</location>
    </subcellularLocation>
</comment>
<evidence type="ECO:0000256" key="3">
    <source>
        <dbReference type="ARBA" id="ARBA00023242"/>
    </source>
</evidence>
<evidence type="ECO:0000313" key="6">
    <source>
        <dbReference type="EMBL" id="KAK2616923.1"/>
    </source>
</evidence>
<dbReference type="AlphaFoldDB" id="A0AAJ0CZP8"/>
<evidence type="ECO:0000259" key="5">
    <source>
        <dbReference type="PROSITE" id="PS50048"/>
    </source>
</evidence>
<dbReference type="Pfam" id="PF00172">
    <property type="entry name" value="Zn_clus"/>
    <property type="match status" value="1"/>
</dbReference>
<name>A0AAJ0CZP8_9HYPO</name>
<dbReference type="Proteomes" id="UP001251528">
    <property type="component" value="Unassembled WGS sequence"/>
</dbReference>
<feature type="domain" description="Zn(2)-C6 fungal-type" evidence="5">
    <location>
        <begin position="22"/>
        <end position="53"/>
    </location>
</feature>
<dbReference type="GO" id="GO:0006351">
    <property type="term" value="P:DNA-templated transcription"/>
    <property type="evidence" value="ECO:0007669"/>
    <property type="project" value="InterPro"/>
</dbReference>
<dbReference type="GO" id="GO:0000981">
    <property type="term" value="F:DNA-binding transcription factor activity, RNA polymerase II-specific"/>
    <property type="evidence" value="ECO:0007669"/>
    <property type="project" value="InterPro"/>
</dbReference>
<keyword evidence="7" id="KW-1185">Reference proteome</keyword>
<organism evidence="6 7">
    <name type="scientific">Conoideocrella luteorostrata</name>
    <dbReference type="NCBI Taxonomy" id="1105319"/>
    <lineage>
        <taxon>Eukaryota</taxon>
        <taxon>Fungi</taxon>
        <taxon>Dikarya</taxon>
        <taxon>Ascomycota</taxon>
        <taxon>Pezizomycotina</taxon>
        <taxon>Sordariomycetes</taxon>
        <taxon>Hypocreomycetidae</taxon>
        <taxon>Hypocreales</taxon>
        <taxon>Clavicipitaceae</taxon>
        <taxon>Conoideocrella</taxon>
    </lineage>
</organism>
<protein>
    <recommendedName>
        <fullName evidence="5">Zn(2)-C6 fungal-type domain-containing protein</fullName>
    </recommendedName>
</protein>
<dbReference type="GO" id="GO:0005634">
    <property type="term" value="C:nucleus"/>
    <property type="evidence" value="ECO:0007669"/>
    <property type="project" value="UniProtKB-SubCell"/>
</dbReference>
<comment type="caution">
    <text evidence="6">The sequence shown here is derived from an EMBL/GenBank/DDBJ whole genome shotgun (WGS) entry which is preliminary data.</text>
</comment>
<dbReference type="PANTHER" id="PTHR31001:SF85">
    <property type="entry name" value="ZN(II)2CYS6 TRANSCRIPTION FACTOR (EUROFUNG)"/>
    <property type="match status" value="1"/>
</dbReference>
<dbReference type="InterPro" id="IPR036864">
    <property type="entry name" value="Zn2-C6_fun-type_DNA-bd_sf"/>
</dbReference>
<dbReference type="SUPFAM" id="SSF57701">
    <property type="entry name" value="Zn2/Cys6 DNA-binding domain"/>
    <property type="match status" value="1"/>
</dbReference>
<keyword evidence="2" id="KW-0479">Metal-binding</keyword>
<dbReference type="PROSITE" id="PS50048">
    <property type="entry name" value="ZN2_CY6_FUNGAL_2"/>
    <property type="match status" value="1"/>
</dbReference>
<proteinExistence type="predicted"/>
<feature type="region of interest" description="Disordered" evidence="4">
    <location>
        <begin position="599"/>
        <end position="630"/>
    </location>
</feature>
<reference evidence="6" key="1">
    <citation type="submission" date="2023-06" db="EMBL/GenBank/DDBJ databases">
        <title>Conoideocrella luteorostrata (Hypocreales: Clavicipitaceae), a potential biocontrol fungus for elongate hemlock scale in United States Christmas tree production areas.</title>
        <authorList>
            <person name="Barrett H."/>
            <person name="Lovett B."/>
            <person name="Macias A.M."/>
            <person name="Stajich J.E."/>
            <person name="Kasson M.T."/>
        </authorList>
    </citation>
    <scope>NUCLEOTIDE SEQUENCE</scope>
    <source>
        <strain evidence="6">ARSEF 14590</strain>
    </source>
</reference>
<dbReference type="InterPro" id="IPR007219">
    <property type="entry name" value="XnlR_reg_dom"/>
</dbReference>
<evidence type="ECO:0000313" key="7">
    <source>
        <dbReference type="Proteomes" id="UP001251528"/>
    </source>
</evidence>
<dbReference type="GO" id="GO:0008270">
    <property type="term" value="F:zinc ion binding"/>
    <property type="evidence" value="ECO:0007669"/>
    <property type="project" value="InterPro"/>
</dbReference>
<evidence type="ECO:0000256" key="1">
    <source>
        <dbReference type="ARBA" id="ARBA00004123"/>
    </source>
</evidence>
<dbReference type="Gene3D" id="4.10.240.10">
    <property type="entry name" value="Zn(2)-C6 fungal-type DNA-binding domain"/>
    <property type="match status" value="1"/>
</dbReference>
<dbReference type="InterPro" id="IPR001138">
    <property type="entry name" value="Zn2Cys6_DnaBD"/>
</dbReference>
<sequence length="670" mass="75039">MSSVVGDRPQTVASPKLSRGHSCVVCYQRKVKCDGKRPCSTCVRYSRAADCRSARSLASIREVAANERALLLRLKRYEHLLIVNGIPLNGPAGEDGEARMIETTGSEDDDGHVIIQGGHPRFVDNVIWNSLGSEFGGELSEKNEQSEIDTSDDDVALTPDSFILDKPSTRSLRDLTPSAPQVLRLWQTFLENFNPLIKLLHSPTVQHIVSSAIADPERLNTSTEALLFSVYLCAVTTMTEQCCLEQLGERKSRLVASYADATRQALVNAQFLKSTNIAILQSLTLYQLACQKSINEQAMWMLTGLSSRLAQMMGLHREHSLGQLSPFDSEIRRRLWWQIVILDNRSAQLSGATTDGASSEWGDTRRPLNINDSDLSPFMNDLPFEYQGPTEMLFCTIKFEVGECMRHLKAVEKLNKANAQSLIMRKCQIINTFEIKIENLLDRCDASIPLHLMSMFLGRSAVCQMRFSVLQTKQNGSNFSDMLQDDRDNLFQLALQILEYDSRTYSTSSLHPFLWHVGSHFPFPAFIHVLTDLLYRTEGDQAIQGWTSVGQAYGNHPELISDAHKNPLCFALGNLTLKAWERRIPDSMIIPAVASLQKQRPTKAPRAGMSDIEDSFSPRKTPRPEDTNTQTLVKSGRITESGDLSLPPFLTPADIQLVWGSEQNMQSWTL</sequence>
<dbReference type="CDD" id="cd00067">
    <property type="entry name" value="GAL4"/>
    <property type="match status" value="1"/>
</dbReference>
<dbReference type="CDD" id="cd12148">
    <property type="entry name" value="fungal_TF_MHR"/>
    <property type="match status" value="1"/>
</dbReference>
<gene>
    <name evidence="6" type="ORF">QQS21_000011</name>
</gene>
<dbReference type="SMART" id="SM00906">
    <property type="entry name" value="Fungal_trans"/>
    <property type="match status" value="1"/>
</dbReference>